<organism evidence="1 2">
    <name type="scientific">Paenibacillus amylolyticus</name>
    <dbReference type="NCBI Taxonomy" id="1451"/>
    <lineage>
        <taxon>Bacteria</taxon>
        <taxon>Bacillati</taxon>
        <taxon>Bacillota</taxon>
        <taxon>Bacilli</taxon>
        <taxon>Bacillales</taxon>
        <taxon>Paenibacillaceae</taxon>
        <taxon>Paenibacillus</taxon>
    </lineage>
</organism>
<dbReference type="OrthoDB" id="581789at2"/>
<proteinExistence type="predicted"/>
<accession>A0A1R1C7J7</accession>
<sequence>MSYMKPVIREPYYDKAVWIENEVNRKEFTFLSSKSSEAEVELFLLHLFGYNSIDVSKSFEESFEELLEQDEVAILGGVAFIKDDETCIMPSCCCGLEEIQLIEHSIQAKQSPWLGHDPSPGLQYFDDYALVWSDDPEPLKEELVSIKFTYNELEESLKKCKKDLLEFIEEPLYKWIKVRNGDIANRMKQKMFHWILKDDSNKE</sequence>
<evidence type="ECO:0000313" key="2">
    <source>
        <dbReference type="Proteomes" id="UP000187134"/>
    </source>
</evidence>
<reference evidence="1 2" key="1">
    <citation type="submission" date="2016-11" db="EMBL/GenBank/DDBJ databases">
        <title>Paenibacillus species isolates.</title>
        <authorList>
            <person name="Beno S.M."/>
        </authorList>
    </citation>
    <scope>NUCLEOTIDE SEQUENCE [LARGE SCALE GENOMIC DNA]</scope>
    <source>
        <strain evidence="1 2">FSL H8-0246</strain>
    </source>
</reference>
<evidence type="ECO:0000313" key="1">
    <source>
        <dbReference type="EMBL" id="OMF18041.1"/>
    </source>
</evidence>
<name>A0A1R1C7J7_PAEAM</name>
<dbReference type="AlphaFoldDB" id="A0A1R1C7J7"/>
<protein>
    <submittedName>
        <fullName evidence="1">Uncharacterized protein</fullName>
    </submittedName>
</protein>
<dbReference type="Proteomes" id="UP000187134">
    <property type="component" value="Unassembled WGS sequence"/>
</dbReference>
<comment type="caution">
    <text evidence="1">The sequence shown here is derived from an EMBL/GenBank/DDBJ whole genome shotgun (WGS) entry which is preliminary data.</text>
</comment>
<dbReference type="EMBL" id="MRTJ01000001">
    <property type="protein sequence ID" value="OMF18041.1"/>
    <property type="molecule type" value="Genomic_DNA"/>
</dbReference>
<gene>
    <name evidence="1" type="ORF">BK131_00690</name>
</gene>